<evidence type="ECO:0000256" key="5">
    <source>
        <dbReference type="ARBA" id="ARBA00014577"/>
    </source>
</evidence>
<dbReference type="eggNOG" id="KOG1897">
    <property type="taxonomic scope" value="Eukaryota"/>
</dbReference>
<evidence type="ECO:0000259" key="13">
    <source>
        <dbReference type="Pfam" id="PF23726"/>
    </source>
</evidence>
<evidence type="ECO:0000256" key="8">
    <source>
        <dbReference type="ARBA" id="ARBA00023125"/>
    </source>
</evidence>
<name>A0A0D2U2P5_CAPO3</name>
<dbReference type="PhylomeDB" id="A0A0D2U2P5"/>
<dbReference type="Pfam" id="PF03178">
    <property type="entry name" value="CPSF_A"/>
    <property type="match status" value="1"/>
</dbReference>
<dbReference type="InterPro" id="IPR018846">
    <property type="entry name" value="Beta-prop_RSE1/DDB1/CPSF1_1st"/>
</dbReference>
<dbReference type="AlphaFoldDB" id="A0A0D2U2P5"/>
<dbReference type="RefSeq" id="XP_004365801.2">
    <property type="nucleotide sequence ID" value="XM_004365744.2"/>
</dbReference>
<dbReference type="GO" id="GO:0005737">
    <property type="term" value="C:cytoplasm"/>
    <property type="evidence" value="ECO:0007669"/>
    <property type="project" value="UniProtKB-SubCell"/>
</dbReference>
<dbReference type="GO" id="GO:0005634">
    <property type="term" value="C:nucleus"/>
    <property type="evidence" value="ECO:0007669"/>
    <property type="project" value="UniProtKB-SubCell"/>
</dbReference>
<dbReference type="InterPro" id="IPR015943">
    <property type="entry name" value="WD40/YVTN_repeat-like_dom_sf"/>
</dbReference>
<dbReference type="InParanoid" id="A0A0D2U2P5"/>
<keyword evidence="9" id="KW-0234">DNA repair</keyword>
<feature type="domain" description="RSE1/DDB1/CPSF1 second beta-propeller" evidence="13">
    <location>
        <begin position="410"/>
        <end position="727"/>
    </location>
</feature>
<dbReference type="GO" id="GO:0006281">
    <property type="term" value="P:DNA repair"/>
    <property type="evidence" value="ECO:0007669"/>
    <property type="project" value="UniProtKB-KW"/>
</dbReference>
<dbReference type="PANTHER" id="PTHR10644">
    <property type="entry name" value="DNA REPAIR/RNA PROCESSING CPSF FAMILY"/>
    <property type="match status" value="1"/>
</dbReference>
<evidence type="ECO:0000313" key="14">
    <source>
        <dbReference type="EMBL" id="KJE89466.1"/>
    </source>
</evidence>
<dbReference type="Gene3D" id="2.130.10.10">
    <property type="entry name" value="YVTN repeat-like/Quinoprotein amine dehydrogenase"/>
    <property type="match status" value="3"/>
</dbReference>
<keyword evidence="10" id="KW-0539">Nucleus</keyword>
<keyword evidence="15" id="KW-1185">Reference proteome</keyword>
<gene>
    <name evidence="14" type="ORF">CAOG_000930</name>
</gene>
<dbReference type="InterPro" id="IPR011047">
    <property type="entry name" value="Quinoprotein_ADH-like_sf"/>
</dbReference>
<dbReference type="STRING" id="595528.A0A0D2U2P5"/>
<evidence type="ECO:0000256" key="3">
    <source>
        <dbReference type="ARBA" id="ARBA00004906"/>
    </source>
</evidence>
<feature type="domain" description="RSE1/DDB1/CPSF1 first beta-propeller" evidence="12">
    <location>
        <begin position="38"/>
        <end position="367"/>
    </location>
</feature>
<evidence type="ECO:0000259" key="12">
    <source>
        <dbReference type="Pfam" id="PF10433"/>
    </source>
</evidence>
<proteinExistence type="inferred from homology"/>
<organism evidence="14 15">
    <name type="scientific">Capsaspora owczarzaki (strain ATCC 30864)</name>
    <dbReference type="NCBI Taxonomy" id="595528"/>
    <lineage>
        <taxon>Eukaryota</taxon>
        <taxon>Filasterea</taxon>
        <taxon>Capsaspora</taxon>
    </lineage>
</organism>
<evidence type="ECO:0000259" key="11">
    <source>
        <dbReference type="Pfam" id="PF03178"/>
    </source>
</evidence>
<comment type="subcellular location">
    <subcellularLocation>
        <location evidence="2">Cytoplasm</location>
    </subcellularLocation>
    <subcellularLocation>
        <location evidence="1">Nucleus</location>
    </subcellularLocation>
</comment>
<dbReference type="Gene3D" id="1.10.150.910">
    <property type="match status" value="1"/>
</dbReference>
<evidence type="ECO:0000256" key="10">
    <source>
        <dbReference type="ARBA" id="ARBA00023242"/>
    </source>
</evidence>
<dbReference type="SUPFAM" id="SSF50998">
    <property type="entry name" value="Quinoprotein alcohol dehydrogenase-like"/>
    <property type="match status" value="2"/>
</dbReference>
<dbReference type="EMBL" id="KE346360">
    <property type="protein sequence ID" value="KJE89466.1"/>
    <property type="molecule type" value="Genomic_DNA"/>
</dbReference>
<dbReference type="FunFam" id="2.130.10.10:FF:000073">
    <property type="entry name" value="DNA damage-binding protein 1"/>
    <property type="match status" value="1"/>
</dbReference>
<dbReference type="FunFam" id="1.10.150.910:FF:000003">
    <property type="entry name" value="DNA damage-binding protein 1a"/>
    <property type="match status" value="1"/>
</dbReference>
<dbReference type="Pfam" id="PF10433">
    <property type="entry name" value="Beta-prop_RSE1_1st"/>
    <property type="match status" value="1"/>
</dbReference>
<dbReference type="Pfam" id="PF23726">
    <property type="entry name" value="Beta-prop_RSE1_2nd"/>
    <property type="match status" value="1"/>
</dbReference>
<feature type="domain" description="RSE1/DDB1/CPSF1 C-terminal" evidence="11">
    <location>
        <begin position="803"/>
        <end position="1120"/>
    </location>
</feature>
<dbReference type="InterPro" id="IPR050358">
    <property type="entry name" value="RSE1/DDB1/CFT1"/>
</dbReference>
<sequence length="1156" mass="126199">MMDTSETSTSAPATAASSAKAVELSPFNYIVTAHPPSVVTHVVTGNFTAPHERNLIIAKSTRIEIHTIAADGIHGLLDAGMYGRIAIMQLFRPPNAQQDLLFICTERYAFTVLAYDAQTGELVTKANGDLQDKSGNPADLGPIGVIDPDCRLIGLRLYNGMFKVIPIDPHGQFKDAFNIRLEELQVFDIKFLRGYDRPTILVLYQDTKETRHVKTYQVLLKEKEFAEGPWAQNNVEGGASLLIPVLMPLGGVLIVGEQTITYHSGSAFRSVAMRPAIIKCYSVIDTNRFLLADSEGNLLSVLLTHDRQDKVTAIKIDRLGVTSILSCLTYLDNGVVFGGSQFGDSQLLRLATERDETGSFVRVLESFSNLGPICDMAVVDLERQGQCQVVTCSGAFKDGSLRVVRNGVGIEEQATIELPGIKGIWSLKPTEAALYRSILVVSFIGETRLLGMSSGEELEEMQIPGLDQNSQTLHCANVSGDQFLQVTATEVRLVNCSTQALVASWSPASVPDRYAPGTRITMASSNDFQVLVACGGGHLVCLSVEASGNLVPIGHARMDHEIACVDITPIGGQPLSQVCAVGLWTDITVRVLSVPTLEQVLVQPLEGQIIPRSILMATFEGQPRLLCALGDGSMHTYSFDVLSQQLTDHKRVSLGTQPILLSAFVSRGQTHVFACSDRPTVIYSSNRKLLYSNVNLREVTHVCPFTSESFADCLAVVSSTSLTIGTIDEIQKLHVRAIPLGEMPRRIAYHEPTRTYGVATVTLAEPLPVGSNSGNVAARAQNVRPMAFDDGPRSPSDVLEDTSFVRLFDGQTFEIRDSFQLPSTETIMSFISCSFANDSSDSTVYLVVGTAFVIPSEDEPKRGRILVFDVAGGALHLVTAKDVKGCVYSLNAFNGKLLAGINSKVNLFKWNLTGDGIRELVSECSHHGHILTLYLKSRGDFIIVGDLMRSISLLMYKSGTSSIEEIAQDTCPNWVTAVDMLDDDVFIGGESSFNIFTCRRNLEASTDEERKRLEVVGEFHVGEFINQFRAGSLVMKLPDEQEQPIQPSTLFGTGNGVIGVIARLTRSQYEFLQLVQAAMAKVIKGVGGLNHSAWRSFCNERRLTEAKGFIDGDLIECFLDLPRDKMQVVVTGLVRDGQPVSVDDLLKYVEELARIH</sequence>
<keyword evidence="6" id="KW-0963">Cytoplasm</keyword>
<dbReference type="FunCoup" id="A0A0D2U2P5">
    <property type="interactions" value="719"/>
</dbReference>
<evidence type="ECO:0000256" key="6">
    <source>
        <dbReference type="ARBA" id="ARBA00022490"/>
    </source>
</evidence>
<evidence type="ECO:0000313" key="15">
    <source>
        <dbReference type="Proteomes" id="UP000008743"/>
    </source>
</evidence>
<evidence type="ECO:0000256" key="4">
    <source>
        <dbReference type="ARBA" id="ARBA00007453"/>
    </source>
</evidence>
<evidence type="ECO:0000256" key="9">
    <source>
        <dbReference type="ARBA" id="ARBA00023204"/>
    </source>
</evidence>
<reference evidence="15" key="1">
    <citation type="submission" date="2011-02" db="EMBL/GenBank/DDBJ databases">
        <title>The Genome Sequence of Capsaspora owczarzaki ATCC 30864.</title>
        <authorList>
            <person name="Russ C."/>
            <person name="Cuomo C."/>
            <person name="Burger G."/>
            <person name="Gray M.W."/>
            <person name="Holland P.W.H."/>
            <person name="King N."/>
            <person name="Lang F.B.F."/>
            <person name="Roger A.J."/>
            <person name="Ruiz-Trillo I."/>
            <person name="Young S.K."/>
            <person name="Zeng Q."/>
            <person name="Gargeya S."/>
            <person name="Alvarado L."/>
            <person name="Berlin A."/>
            <person name="Chapman S.B."/>
            <person name="Chen Z."/>
            <person name="Freedman E."/>
            <person name="Gellesch M."/>
            <person name="Goldberg J."/>
            <person name="Griggs A."/>
            <person name="Gujja S."/>
            <person name="Heilman E."/>
            <person name="Heiman D."/>
            <person name="Howarth C."/>
            <person name="Mehta T."/>
            <person name="Neiman D."/>
            <person name="Pearson M."/>
            <person name="Roberts A."/>
            <person name="Saif S."/>
            <person name="Shea T."/>
            <person name="Shenoy N."/>
            <person name="Sisk P."/>
            <person name="Stolte C."/>
            <person name="Sykes S."/>
            <person name="White J."/>
            <person name="Yandava C."/>
            <person name="Haas B."/>
            <person name="Nusbaum C."/>
            <person name="Birren B."/>
        </authorList>
    </citation>
    <scope>NUCLEOTIDE SEQUENCE</scope>
    <source>
        <strain evidence="15">ATCC 30864</strain>
    </source>
</reference>
<keyword evidence="7" id="KW-0227">DNA damage</keyword>
<dbReference type="InterPro" id="IPR058543">
    <property type="entry name" value="Beta-prop_RSE1/DDB1/CPSF1_2nd"/>
</dbReference>
<comment type="similarity">
    <text evidence="4">Belongs to the DDB1 family.</text>
</comment>
<dbReference type="InterPro" id="IPR004871">
    <property type="entry name" value="RSE1/DDB1/CPSF1_C"/>
</dbReference>
<evidence type="ECO:0000256" key="7">
    <source>
        <dbReference type="ARBA" id="ARBA00022763"/>
    </source>
</evidence>
<evidence type="ECO:0000256" key="1">
    <source>
        <dbReference type="ARBA" id="ARBA00004123"/>
    </source>
</evidence>
<evidence type="ECO:0000256" key="2">
    <source>
        <dbReference type="ARBA" id="ARBA00004496"/>
    </source>
</evidence>
<dbReference type="GO" id="GO:0003677">
    <property type="term" value="F:DNA binding"/>
    <property type="evidence" value="ECO:0007669"/>
    <property type="project" value="UniProtKB-KW"/>
</dbReference>
<dbReference type="OrthoDB" id="433457at2759"/>
<comment type="pathway">
    <text evidence="3">Protein modification; protein ubiquitination.</text>
</comment>
<keyword evidence="8" id="KW-0238">DNA-binding</keyword>
<protein>
    <recommendedName>
        <fullName evidence="5">DNA damage-binding protein 1</fullName>
    </recommendedName>
</protein>
<dbReference type="Proteomes" id="UP000008743">
    <property type="component" value="Unassembled WGS sequence"/>
</dbReference>
<accession>A0A0D2U2P5</accession>